<evidence type="ECO:0000313" key="1">
    <source>
        <dbReference type="EMBL" id="KKK49061.1"/>
    </source>
</evidence>
<name>A0A0F8YLU3_9ZZZZ</name>
<dbReference type="AlphaFoldDB" id="A0A0F8YLU3"/>
<comment type="caution">
    <text evidence="1">The sequence shown here is derived from an EMBL/GenBank/DDBJ whole genome shotgun (WGS) entry which is preliminary data.</text>
</comment>
<sequence length="172" mass="19604">LDTTVTLAYALADITVGDTSVVDRICHLYDIWYLDGLLSRRLKFVQSDEFDLEWPDPTHGDIPKTQPKWWTRRGDNIEMFPLCLTANCNKDLRFDGDFYDGDFAVEDTTGSDISGADNIFIAYGVWKAWDAIGRTPEAIASQATYERELDEFRRHHEGDIAWDGNIFSDGIV</sequence>
<protein>
    <submittedName>
        <fullName evidence="1">Uncharacterized protein</fullName>
    </submittedName>
</protein>
<proteinExistence type="predicted"/>
<gene>
    <name evidence="1" type="ORF">LCGC14_3138860</name>
</gene>
<accession>A0A0F8YLU3</accession>
<reference evidence="1" key="1">
    <citation type="journal article" date="2015" name="Nature">
        <title>Complex archaea that bridge the gap between prokaryotes and eukaryotes.</title>
        <authorList>
            <person name="Spang A."/>
            <person name="Saw J.H."/>
            <person name="Jorgensen S.L."/>
            <person name="Zaremba-Niedzwiedzka K."/>
            <person name="Martijn J."/>
            <person name="Lind A.E."/>
            <person name="van Eijk R."/>
            <person name="Schleper C."/>
            <person name="Guy L."/>
            <person name="Ettema T.J."/>
        </authorList>
    </citation>
    <scope>NUCLEOTIDE SEQUENCE</scope>
</reference>
<organism evidence="1">
    <name type="scientific">marine sediment metagenome</name>
    <dbReference type="NCBI Taxonomy" id="412755"/>
    <lineage>
        <taxon>unclassified sequences</taxon>
        <taxon>metagenomes</taxon>
        <taxon>ecological metagenomes</taxon>
    </lineage>
</organism>
<dbReference type="EMBL" id="LAZR01068748">
    <property type="protein sequence ID" value="KKK49061.1"/>
    <property type="molecule type" value="Genomic_DNA"/>
</dbReference>
<feature type="non-terminal residue" evidence="1">
    <location>
        <position position="1"/>
    </location>
</feature>